<dbReference type="OMA" id="WRISIET"/>
<dbReference type="InterPro" id="IPR058897">
    <property type="entry name" value="PAPPA_SD_C"/>
</dbReference>
<protein>
    <recommendedName>
        <fullName evidence="12">Peptidase M43 pregnancy-associated plasma-A domain-containing protein</fullName>
    </recommendedName>
</protein>
<dbReference type="AlphaFoldDB" id="A0A401SDD0"/>
<dbReference type="PANTHER" id="PTHR46130:SF1">
    <property type="entry name" value="PAPPALYSIN-2"/>
    <property type="match status" value="1"/>
</dbReference>
<dbReference type="OrthoDB" id="536211at2759"/>
<comment type="caution">
    <text evidence="10">The sequence shown here is derived from an EMBL/GenBank/DDBJ whole genome shotgun (WGS) entry which is preliminary data.</text>
</comment>
<dbReference type="InterPro" id="IPR013320">
    <property type="entry name" value="ConA-like_dom_sf"/>
</dbReference>
<keyword evidence="2 7" id="KW-0732">Signal</keyword>
<evidence type="ECO:0000313" key="11">
    <source>
        <dbReference type="Proteomes" id="UP000287033"/>
    </source>
</evidence>
<evidence type="ECO:0000256" key="1">
    <source>
        <dbReference type="ARBA" id="ARBA00008721"/>
    </source>
</evidence>
<evidence type="ECO:0000313" key="10">
    <source>
        <dbReference type="EMBL" id="GCC28398.1"/>
    </source>
</evidence>
<dbReference type="Pfam" id="PF25900">
    <property type="entry name" value="PAPPA"/>
    <property type="match status" value="1"/>
</dbReference>
<dbReference type="SMART" id="SM00004">
    <property type="entry name" value="NL"/>
    <property type="match status" value="1"/>
</dbReference>
<feature type="region of interest" description="Disordered" evidence="6">
    <location>
        <begin position="776"/>
        <end position="796"/>
    </location>
</feature>
<dbReference type="InterPro" id="IPR000800">
    <property type="entry name" value="Notch_dom"/>
</dbReference>
<name>A0A401SDD0_CHIPU</name>
<evidence type="ECO:0000256" key="6">
    <source>
        <dbReference type="SAM" id="MobiDB-lite"/>
    </source>
</evidence>
<dbReference type="FunFam" id="3.40.390.10:FF:000026">
    <property type="entry name" value="Pappalysin 1"/>
    <property type="match status" value="1"/>
</dbReference>
<dbReference type="InterPro" id="IPR008754">
    <property type="entry name" value="Peptidase_M43"/>
</dbReference>
<dbReference type="Proteomes" id="UP000287033">
    <property type="component" value="Unassembled WGS sequence"/>
</dbReference>
<dbReference type="InterPro" id="IPR043543">
    <property type="entry name" value="PAPPA/PAPPA2"/>
</dbReference>
<dbReference type="Pfam" id="PF00066">
    <property type="entry name" value="Notch"/>
    <property type="match status" value="1"/>
</dbReference>
<dbReference type="STRING" id="137246.A0A401SDD0"/>
<accession>A0A401SDD0</accession>
<dbReference type="GO" id="GO:0006508">
    <property type="term" value="P:proteolysis"/>
    <property type="evidence" value="ECO:0007669"/>
    <property type="project" value="TreeGrafter"/>
</dbReference>
<proteinExistence type="inferred from homology"/>
<dbReference type="Gene3D" id="3.40.390.10">
    <property type="entry name" value="Collagenase (Catalytic Domain)"/>
    <property type="match status" value="1"/>
</dbReference>
<sequence>MPSLTLLLVLSTLVELWPLCPVRASPHWRYKRALVSRAERRRSGPGEERCWTAERGGRSRRRRRQQQEQEVVLAGDGQRGAPWSPSPPWAPDHGLSRGGGGAGDSSSTPGGCSRAARRSEAAGCEPLAGTVLYLSGGKERLKPRREVSIPRGPFTADMWLKPEGGQNNPAVVAGLFDNCSYSLSEKGWMVGIRSVEHSGRRNPRFFFLLRTDRARNATMVFAHQRYRANSWTRVAVSYDGQRMMLYINGARVGASGGQLGDLHSAFMSSCRTLLIGGDSSQDGHSFRGYLASFALWKTAKSQKELTRSYRQGIPVGDPSLVLEADFSKTEDQWIPDKDSHYPSWELMLLPRPKLTSAPSPLACGLTVCDNVDVIGNYNGYWPLRDKKVIRYRVVNVHDDQRRNPTVSGEQIELQHQALNRAFGRYNITWELSVAEVLNTTLRNRVILVNCEKSKIGNDHCDPECDHPLTGYDGGDCRFLGRCYVWKRRDGVCNMECNNILDDFDDGDCCDPSITDVRKTCFDPDSPERTYMSVKELKETLQINGSMYLNVYFANSVREELAGAATWPWDKEALSHLGGVVLNPSYYGRPGHTNTMIHELGHILGLYHVFKGVSEKESCDDPCRETVPSMETGDLCADTAPTPKSKLCRDPDPVNDTCGQVQYYDTPFDNYMSYTDDSCTNRFTPNQVARMHCYLDLVYQGWIHSKKPSPIAMAPEVIKQTVNSVTIHWLPPISGMLYEREMGNLCGDCDGDGRFYQYASTASSPRICDASGYWTPEEAVGKGQSSQTKRMPLKREY</sequence>
<evidence type="ECO:0008006" key="12">
    <source>
        <dbReference type="Google" id="ProtNLM"/>
    </source>
</evidence>
<dbReference type="CDD" id="cd04275">
    <property type="entry name" value="ZnMc_pappalysin_like"/>
    <property type="match status" value="1"/>
</dbReference>
<keyword evidence="3" id="KW-0677">Repeat</keyword>
<dbReference type="GO" id="GO:0007166">
    <property type="term" value="P:cell surface receptor signaling pathway"/>
    <property type="evidence" value="ECO:0007669"/>
    <property type="project" value="TreeGrafter"/>
</dbReference>
<dbReference type="SMART" id="SM00560">
    <property type="entry name" value="LamGL"/>
    <property type="match status" value="1"/>
</dbReference>
<dbReference type="GO" id="GO:0005615">
    <property type="term" value="C:extracellular space"/>
    <property type="evidence" value="ECO:0007669"/>
    <property type="project" value="TreeGrafter"/>
</dbReference>
<dbReference type="EMBL" id="BEZZ01000203">
    <property type="protein sequence ID" value="GCC28398.1"/>
    <property type="molecule type" value="Genomic_DNA"/>
</dbReference>
<evidence type="ECO:0000259" key="8">
    <source>
        <dbReference type="SMART" id="SM00004"/>
    </source>
</evidence>
<feature type="chain" id="PRO_5019393243" description="Peptidase M43 pregnancy-associated plasma-A domain-containing protein" evidence="7">
    <location>
        <begin position="25"/>
        <end position="796"/>
    </location>
</feature>
<feature type="compositionally biased region" description="Basic and acidic residues" evidence="6">
    <location>
        <begin position="37"/>
        <end position="57"/>
    </location>
</feature>
<feature type="signal peptide" evidence="7">
    <location>
        <begin position="1"/>
        <end position="24"/>
    </location>
</feature>
<gene>
    <name evidence="10" type="ORF">chiPu_0006828</name>
</gene>
<reference evidence="10 11" key="1">
    <citation type="journal article" date="2018" name="Nat. Ecol. Evol.">
        <title>Shark genomes provide insights into elasmobranch evolution and the origin of vertebrates.</title>
        <authorList>
            <person name="Hara Y"/>
            <person name="Yamaguchi K"/>
            <person name="Onimaru K"/>
            <person name="Kadota M"/>
            <person name="Koyanagi M"/>
            <person name="Keeley SD"/>
            <person name="Tatsumi K"/>
            <person name="Tanaka K"/>
            <person name="Motone F"/>
            <person name="Kageyama Y"/>
            <person name="Nozu R"/>
            <person name="Adachi N"/>
            <person name="Nishimura O"/>
            <person name="Nakagawa R"/>
            <person name="Tanegashima C"/>
            <person name="Kiyatake I"/>
            <person name="Matsumoto R"/>
            <person name="Murakumo K"/>
            <person name="Nishida K"/>
            <person name="Terakita A"/>
            <person name="Kuratani S"/>
            <person name="Sato K"/>
            <person name="Hyodo S Kuraku.S."/>
        </authorList>
    </citation>
    <scope>NUCLEOTIDE SEQUENCE [LARGE SCALE GENOMIC DNA]</scope>
</reference>
<comment type="similarity">
    <text evidence="1">Belongs to the peptidase M43B family.</text>
</comment>
<keyword evidence="4" id="KW-1015">Disulfide bond</keyword>
<dbReference type="InterPro" id="IPR024079">
    <property type="entry name" value="MetalloPept_cat_dom_sf"/>
</dbReference>
<dbReference type="Gene3D" id="2.60.120.200">
    <property type="match status" value="1"/>
</dbReference>
<evidence type="ECO:0000256" key="2">
    <source>
        <dbReference type="ARBA" id="ARBA00022729"/>
    </source>
</evidence>
<dbReference type="PANTHER" id="PTHR46130">
    <property type="entry name" value="LAMGL DOMAIN-CONTAINING PROTEIN"/>
    <property type="match status" value="1"/>
</dbReference>
<dbReference type="Pfam" id="PF05572">
    <property type="entry name" value="Peptidase_M43"/>
    <property type="match status" value="1"/>
</dbReference>
<organism evidence="10 11">
    <name type="scientific">Chiloscyllium punctatum</name>
    <name type="common">Brownbanded bambooshark</name>
    <name type="synonym">Hemiscyllium punctatum</name>
    <dbReference type="NCBI Taxonomy" id="137246"/>
    <lineage>
        <taxon>Eukaryota</taxon>
        <taxon>Metazoa</taxon>
        <taxon>Chordata</taxon>
        <taxon>Craniata</taxon>
        <taxon>Vertebrata</taxon>
        <taxon>Chondrichthyes</taxon>
        <taxon>Elasmobranchii</taxon>
        <taxon>Galeomorphii</taxon>
        <taxon>Galeoidea</taxon>
        <taxon>Orectolobiformes</taxon>
        <taxon>Hemiscylliidae</taxon>
        <taxon>Chiloscyllium</taxon>
    </lineage>
</organism>
<evidence type="ECO:0000256" key="7">
    <source>
        <dbReference type="SAM" id="SignalP"/>
    </source>
</evidence>
<dbReference type="Pfam" id="PF13385">
    <property type="entry name" value="Laminin_G_3"/>
    <property type="match status" value="1"/>
</dbReference>
<keyword evidence="11" id="KW-1185">Reference proteome</keyword>
<feature type="domain" description="LamG-like jellyroll fold" evidence="9">
    <location>
        <begin position="152"/>
        <end position="303"/>
    </location>
</feature>
<dbReference type="SUPFAM" id="SSF49899">
    <property type="entry name" value="Concanavalin A-like lectins/glucanases"/>
    <property type="match status" value="1"/>
</dbReference>
<dbReference type="GO" id="GO:0004222">
    <property type="term" value="F:metalloendopeptidase activity"/>
    <property type="evidence" value="ECO:0007669"/>
    <property type="project" value="TreeGrafter"/>
</dbReference>
<feature type="domain" description="LNR" evidence="8">
    <location>
        <begin position="435"/>
        <end position="477"/>
    </location>
</feature>
<dbReference type="InterPro" id="IPR006558">
    <property type="entry name" value="LamG-like"/>
</dbReference>
<evidence type="ECO:0000256" key="5">
    <source>
        <dbReference type="ARBA" id="ARBA00023180"/>
    </source>
</evidence>
<dbReference type="SUPFAM" id="SSF55486">
    <property type="entry name" value="Metalloproteases ('zincins'), catalytic domain"/>
    <property type="match status" value="2"/>
</dbReference>
<keyword evidence="5" id="KW-0325">Glycoprotein</keyword>
<evidence type="ECO:0000256" key="3">
    <source>
        <dbReference type="ARBA" id="ARBA00022737"/>
    </source>
</evidence>
<feature type="region of interest" description="Disordered" evidence="6">
    <location>
        <begin position="37"/>
        <end position="119"/>
    </location>
</feature>
<evidence type="ECO:0000259" key="9">
    <source>
        <dbReference type="SMART" id="SM00560"/>
    </source>
</evidence>
<evidence type="ECO:0000256" key="4">
    <source>
        <dbReference type="ARBA" id="ARBA00023157"/>
    </source>
</evidence>